<dbReference type="CDD" id="cd05389">
    <property type="entry name" value="CobQ_N"/>
    <property type="match status" value="1"/>
</dbReference>
<evidence type="ECO:0000256" key="5">
    <source>
        <dbReference type="SAM" id="MobiDB-lite"/>
    </source>
</evidence>
<reference evidence="8 9" key="1">
    <citation type="submission" date="2017-11" db="EMBL/GenBank/DDBJ databases">
        <title>Genomic Encyclopedia of Archaeal and Bacterial Type Strains, Phase II (KMG-II): From Individual Species to Whole Genera.</title>
        <authorList>
            <person name="Goeker M."/>
        </authorList>
    </citation>
    <scope>NUCLEOTIDE SEQUENCE [LARGE SCALE GENOMIC DNA]</scope>
    <source>
        <strain evidence="8 9">DSM 27763</strain>
    </source>
</reference>
<comment type="caution">
    <text evidence="8">The sequence shown here is derived from an EMBL/GenBank/DDBJ whole genome shotgun (WGS) entry which is preliminary data.</text>
</comment>
<gene>
    <name evidence="4" type="primary">cobQ</name>
    <name evidence="8" type="ORF">CLV56_2259</name>
</gene>
<dbReference type="GO" id="GO:0003824">
    <property type="term" value="F:catalytic activity"/>
    <property type="evidence" value="ECO:0007669"/>
    <property type="project" value="InterPro"/>
</dbReference>
<dbReference type="UniPathway" id="UPA00148"/>
<evidence type="ECO:0000259" key="6">
    <source>
        <dbReference type="Pfam" id="PF01656"/>
    </source>
</evidence>
<dbReference type="HAMAP" id="MF_00028">
    <property type="entry name" value="CobQ"/>
    <property type="match status" value="1"/>
</dbReference>
<dbReference type="InterPro" id="IPR029062">
    <property type="entry name" value="Class_I_gatase-like"/>
</dbReference>
<evidence type="ECO:0000256" key="4">
    <source>
        <dbReference type="HAMAP-Rule" id="MF_00028"/>
    </source>
</evidence>
<dbReference type="InterPro" id="IPR027417">
    <property type="entry name" value="P-loop_NTPase"/>
</dbReference>
<dbReference type="RefSeq" id="WP_100414829.1">
    <property type="nucleotide sequence ID" value="NZ_PGEZ01000001.1"/>
</dbReference>
<dbReference type="SUPFAM" id="SSF52540">
    <property type="entry name" value="P-loop containing nucleoside triphosphate hydrolases"/>
    <property type="match status" value="1"/>
</dbReference>
<keyword evidence="3 4" id="KW-0315">Glutamine amidotransferase</keyword>
<dbReference type="Gene3D" id="3.40.50.300">
    <property type="entry name" value="P-loop containing nucleotide triphosphate hydrolases"/>
    <property type="match status" value="1"/>
</dbReference>
<organism evidence="8 9">
    <name type="scientific">Mumia flava</name>
    <dbReference type="NCBI Taxonomy" id="1348852"/>
    <lineage>
        <taxon>Bacteria</taxon>
        <taxon>Bacillati</taxon>
        <taxon>Actinomycetota</taxon>
        <taxon>Actinomycetes</taxon>
        <taxon>Propionibacteriales</taxon>
        <taxon>Nocardioidaceae</taxon>
        <taxon>Mumia</taxon>
    </lineage>
</organism>
<evidence type="ECO:0000256" key="2">
    <source>
        <dbReference type="ARBA" id="ARBA00022573"/>
    </source>
</evidence>
<name>A0A2M9BJ83_9ACTN</name>
<dbReference type="Pfam" id="PF07685">
    <property type="entry name" value="GATase_3"/>
    <property type="match status" value="1"/>
</dbReference>
<evidence type="ECO:0000313" key="9">
    <source>
        <dbReference type="Proteomes" id="UP000230842"/>
    </source>
</evidence>
<dbReference type="EMBL" id="PGEZ01000001">
    <property type="protein sequence ID" value="PJJ58016.1"/>
    <property type="molecule type" value="Genomic_DNA"/>
</dbReference>
<comment type="pathway">
    <text evidence="1 4">Cofactor biosynthesis; adenosylcobalamin biosynthesis.</text>
</comment>
<dbReference type="PANTHER" id="PTHR21343">
    <property type="entry name" value="DETHIOBIOTIN SYNTHETASE"/>
    <property type="match status" value="1"/>
</dbReference>
<evidence type="ECO:0000259" key="7">
    <source>
        <dbReference type="Pfam" id="PF07685"/>
    </source>
</evidence>
<sequence>MSGSLLIAATSSDAGKSVVTTALCRAFARRGLSVAPFKAQNMSNNSMVTAAGTEIGRAQWVQALAAGAEPEDAMNPVLLKPGSDRRSHVVVRGRPYGTLGSGEFAGGRAALAEAAFAAYDELRVRFDVVVCEGAGSTAEINLRDWDYVNLGLAQHDAIPTVVVGDIDRGGVFAALYGSVALLEEEDQALVAGFVVNKFRGDVSLLAPGLDRLTALTGRPTYGVLPHESGLWLDAEDAVALEERPRASWTGGTDRLRVAVVGLPRISNFTDVDALTLEPDVDVDWVRGPAGIGDADLVVVPGTRATLADLRWLRTTGLAEAIAAHAERGGAVLGICGGAQMLGRVIADPDGTEGEAATVDGLGLVDAATRFGPDKALRLAEGRWSGEDVTGYEIHHGRLSVRSGEAFPGGVRDGAAYATMWHGTLESDGFRRAFLAAVASGVGRDRFESDPSVSFASARQERIDRLADGVEKHLDVDALLALVRDGVPAGLPTLAAGPVVVPPQAPPGSAVERVEAQPAETPTEGPA</sequence>
<dbReference type="InterPro" id="IPR047045">
    <property type="entry name" value="CobQ_N"/>
</dbReference>
<feature type="domain" description="CobB/CobQ-like glutamine amidotransferase" evidence="7">
    <location>
        <begin position="256"/>
        <end position="410"/>
    </location>
</feature>
<dbReference type="InterPro" id="IPR002586">
    <property type="entry name" value="CobQ/CobB/MinD/ParA_Nub-bd_dom"/>
</dbReference>
<dbReference type="NCBIfam" id="NF001989">
    <property type="entry name" value="PRK00784.1"/>
    <property type="match status" value="1"/>
</dbReference>
<dbReference type="Gene3D" id="3.40.50.880">
    <property type="match status" value="1"/>
</dbReference>
<proteinExistence type="inferred from homology"/>
<feature type="active site" description="Nucleophile" evidence="4">
    <location>
        <position position="335"/>
    </location>
</feature>
<evidence type="ECO:0000256" key="1">
    <source>
        <dbReference type="ARBA" id="ARBA00004953"/>
    </source>
</evidence>
<dbReference type="InterPro" id="IPR004459">
    <property type="entry name" value="CobQ_synth"/>
</dbReference>
<feature type="region of interest" description="Disordered" evidence="5">
    <location>
        <begin position="495"/>
        <end position="526"/>
    </location>
</feature>
<dbReference type="SUPFAM" id="SSF52317">
    <property type="entry name" value="Class I glutamine amidotransferase-like"/>
    <property type="match status" value="1"/>
</dbReference>
<dbReference type="NCBIfam" id="TIGR00313">
    <property type="entry name" value="cobQ"/>
    <property type="match status" value="1"/>
</dbReference>
<feature type="domain" description="CobQ/CobB/MinD/ParA nucleotide binding" evidence="6">
    <location>
        <begin position="6"/>
        <end position="230"/>
    </location>
</feature>
<keyword evidence="2 4" id="KW-0169">Cobalamin biosynthesis</keyword>
<dbReference type="GO" id="GO:0009236">
    <property type="term" value="P:cobalamin biosynthetic process"/>
    <property type="evidence" value="ECO:0007669"/>
    <property type="project" value="UniProtKB-UniRule"/>
</dbReference>
<accession>A0A2M9BJ83</accession>
<dbReference type="InterPro" id="IPR033949">
    <property type="entry name" value="CobQ_GATase1"/>
</dbReference>
<dbReference type="CDD" id="cd01750">
    <property type="entry name" value="GATase1_CobQ"/>
    <property type="match status" value="1"/>
</dbReference>
<evidence type="ECO:0000256" key="3">
    <source>
        <dbReference type="ARBA" id="ARBA00022962"/>
    </source>
</evidence>
<protein>
    <recommendedName>
        <fullName evidence="4">Cobyric acid synthase</fullName>
    </recommendedName>
</protein>
<dbReference type="OrthoDB" id="9808302at2"/>
<dbReference type="InterPro" id="IPR011698">
    <property type="entry name" value="GATase_3"/>
</dbReference>
<comment type="similarity">
    <text evidence="4">Belongs to the CobB/CobQ family. CobQ subfamily.</text>
</comment>
<evidence type="ECO:0000313" key="8">
    <source>
        <dbReference type="EMBL" id="PJJ58016.1"/>
    </source>
</evidence>
<feature type="active site" evidence="4">
    <location>
        <position position="421"/>
    </location>
</feature>
<keyword evidence="9" id="KW-1185">Reference proteome</keyword>
<dbReference type="Pfam" id="PF01656">
    <property type="entry name" value="CbiA"/>
    <property type="match status" value="1"/>
</dbReference>
<dbReference type="Proteomes" id="UP000230842">
    <property type="component" value="Unassembled WGS sequence"/>
</dbReference>
<dbReference type="GO" id="GO:0015420">
    <property type="term" value="F:ABC-type vitamin B12 transporter activity"/>
    <property type="evidence" value="ECO:0007669"/>
    <property type="project" value="UniProtKB-UniRule"/>
</dbReference>
<dbReference type="AlphaFoldDB" id="A0A2M9BJ83"/>
<comment type="function">
    <text evidence="4">Catalyzes amidations at positions B, D, E, and G on adenosylcobyrinic A,C-diamide. NH(2) groups are provided by glutamine, and one molecule of ATP is hydrogenolyzed for each amidation.</text>
</comment>
<dbReference type="PANTHER" id="PTHR21343:SF1">
    <property type="entry name" value="COBYRIC ACID SYNTHASE"/>
    <property type="match status" value="1"/>
</dbReference>
<dbReference type="PROSITE" id="PS51274">
    <property type="entry name" value="GATASE_COBBQ"/>
    <property type="match status" value="1"/>
</dbReference>